<gene>
    <name evidence="12" type="ORF">H9741_02910</name>
</gene>
<dbReference type="InterPro" id="IPR014718">
    <property type="entry name" value="GH-type_carb-bd"/>
</dbReference>
<feature type="binding site" evidence="11">
    <location>
        <begin position="176"/>
        <end position="178"/>
    </location>
    <ligand>
        <name>beta-D-galactose</name>
        <dbReference type="ChEBI" id="CHEBI:27667"/>
    </ligand>
</feature>
<dbReference type="InterPro" id="IPR008183">
    <property type="entry name" value="Aldose_1/G6P_1-epimerase"/>
</dbReference>
<proteinExistence type="inferred from homology"/>
<evidence type="ECO:0000256" key="8">
    <source>
        <dbReference type="PIRNR" id="PIRNR005096"/>
    </source>
</evidence>
<dbReference type="InterPro" id="IPR018052">
    <property type="entry name" value="Ald1_epimerase_CS"/>
</dbReference>
<evidence type="ECO:0000256" key="3">
    <source>
        <dbReference type="ARBA" id="ARBA00006206"/>
    </source>
</evidence>
<organism evidence="12 13">
    <name type="scientific">Candidatus Borkfalkia faecipullorum</name>
    <dbReference type="NCBI Taxonomy" id="2838510"/>
    <lineage>
        <taxon>Bacteria</taxon>
        <taxon>Bacillati</taxon>
        <taxon>Bacillota</taxon>
        <taxon>Clostridia</taxon>
        <taxon>Christensenellales</taxon>
        <taxon>Christensenellaceae</taxon>
        <taxon>Candidatus Borkfalkia</taxon>
    </lineage>
</organism>
<keyword evidence="6 8" id="KW-0413">Isomerase</keyword>
<dbReference type="InterPro" id="IPR015443">
    <property type="entry name" value="Aldose_1-epimerase"/>
</dbReference>
<dbReference type="GO" id="GO:0030246">
    <property type="term" value="F:carbohydrate binding"/>
    <property type="evidence" value="ECO:0007669"/>
    <property type="project" value="InterPro"/>
</dbReference>
<dbReference type="PROSITE" id="PS00545">
    <property type="entry name" value="ALDOSE_1_EPIMERASE"/>
    <property type="match status" value="1"/>
</dbReference>
<comment type="catalytic activity">
    <reaction evidence="1 8">
        <text>alpha-D-glucose = beta-D-glucose</text>
        <dbReference type="Rhea" id="RHEA:10264"/>
        <dbReference type="ChEBI" id="CHEBI:15903"/>
        <dbReference type="ChEBI" id="CHEBI:17925"/>
        <dbReference type="EC" id="5.1.3.3"/>
    </reaction>
</comment>
<reference evidence="12" key="1">
    <citation type="journal article" date="2021" name="PeerJ">
        <title>Extensive microbial diversity within the chicken gut microbiome revealed by metagenomics and culture.</title>
        <authorList>
            <person name="Gilroy R."/>
            <person name="Ravi A."/>
            <person name="Getino M."/>
            <person name="Pursley I."/>
            <person name="Horton D.L."/>
            <person name="Alikhan N.F."/>
            <person name="Baker D."/>
            <person name="Gharbi K."/>
            <person name="Hall N."/>
            <person name="Watson M."/>
            <person name="Adriaenssens E.M."/>
            <person name="Foster-Nyarko E."/>
            <person name="Jarju S."/>
            <person name="Secka A."/>
            <person name="Antonio M."/>
            <person name="Oren A."/>
            <person name="Chaudhuri R.R."/>
            <person name="La Ragione R."/>
            <person name="Hildebrand F."/>
            <person name="Pallen M.J."/>
        </authorList>
    </citation>
    <scope>NUCLEOTIDE SEQUENCE</scope>
    <source>
        <strain evidence="12">811</strain>
    </source>
</reference>
<accession>A0A9D1V783</accession>
<keyword evidence="7 8" id="KW-0119">Carbohydrate metabolism</keyword>
<feature type="active site" description="Proton acceptor" evidence="9">
    <location>
        <position position="310"/>
    </location>
</feature>
<dbReference type="InterPro" id="IPR011013">
    <property type="entry name" value="Gal_mutarotase_sf_dom"/>
</dbReference>
<feature type="active site" description="Proton donor" evidence="9">
    <location>
        <position position="176"/>
    </location>
</feature>
<dbReference type="GO" id="GO:0006006">
    <property type="term" value="P:glucose metabolic process"/>
    <property type="evidence" value="ECO:0007669"/>
    <property type="project" value="TreeGrafter"/>
</dbReference>
<comment type="caution">
    <text evidence="12">The sequence shown here is derived from an EMBL/GenBank/DDBJ whole genome shotgun (WGS) entry which is preliminary data.</text>
</comment>
<comment type="similarity">
    <text evidence="3 8">Belongs to the aldose epimerase family.</text>
</comment>
<evidence type="ECO:0000256" key="2">
    <source>
        <dbReference type="ARBA" id="ARBA00005028"/>
    </source>
</evidence>
<dbReference type="CDD" id="cd09019">
    <property type="entry name" value="galactose_mutarotase_like"/>
    <property type="match status" value="1"/>
</dbReference>
<dbReference type="InterPro" id="IPR047215">
    <property type="entry name" value="Galactose_mutarotase-like"/>
</dbReference>
<name>A0A9D1V783_9FIRM</name>
<protein>
    <recommendedName>
        <fullName evidence="5 8">Aldose 1-epimerase</fullName>
        <ecNumber evidence="4 8">5.1.3.3</ecNumber>
    </recommendedName>
</protein>
<evidence type="ECO:0000256" key="6">
    <source>
        <dbReference type="ARBA" id="ARBA00023235"/>
    </source>
</evidence>
<evidence type="ECO:0000256" key="7">
    <source>
        <dbReference type="ARBA" id="ARBA00023277"/>
    </source>
</evidence>
<evidence type="ECO:0000256" key="11">
    <source>
        <dbReference type="PIRSR" id="PIRSR005096-3"/>
    </source>
</evidence>
<dbReference type="Pfam" id="PF01263">
    <property type="entry name" value="Aldose_epim"/>
    <property type="match status" value="1"/>
</dbReference>
<dbReference type="EMBL" id="DXFX01000038">
    <property type="protein sequence ID" value="HIX07401.1"/>
    <property type="molecule type" value="Genomic_DNA"/>
</dbReference>
<sequence length="348" mass="38521">MIHASLFGRTSDGRDVHAFKIKDGANEATILSYGGIIQSLKIADKEGKLVDVVLGYDDVASYEKNDGYLGAIVGRCCNRIEKGHLVVDGTEYQLYCNDRGNHLHGGREGFDKKVWNYVFEGGDGNILNLSTVSPDGEENYPGNLRLQVRYTFVNGELRIEYGAMSSKKTPINLTNHAYFNLDGEGSGNVLDTFLTIAADRITPTDDALIPHGEFRNVEGTPFDFRKPHRIGERIGSDDEDIARQNGYDVNYVLNKAAGVYGKVAEAESERSGICMEVFTDMPALQLYTGNGLSQKGKSAFYNRNYGFCMETQYIPNSVNVPAYAALGDCLFEKNKIYHSVTAYKFSVK</sequence>
<dbReference type="Gene3D" id="2.70.98.10">
    <property type="match status" value="1"/>
</dbReference>
<evidence type="ECO:0000256" key="5">
    <source>
        <dbReference type="ARBA" id="ARBA00014165"/>
    </source>
</evidence>
<evidence type="ECO:0000256" key="4">
    <source>
        <dbReference type="ARBA" id="ARBA00013185"/>
    </source>
</evidence>
<feature type="binding site" evidence="10">
    <location>
        <position position="248"/>
    </location>
    <ligand>
        <name>beta-D-galactose</name>
        <dbReference type="ChEBI" id="CHEBI:27667"/>
    </ligand>
</feature>
<feature type="binding site" evidence="11">
    <location>
        <begin position="78"/>
        <end position="79"/>
    </location>
    <ligand>
        <name>beta-D-galactose</name>
        <dbReference type="ChEBI" id="CHEBI:27667"/>
    </ligand>
</feature>
<dbReference type="EC" id="5.1.3.3" evidence="4 8"/>
<dbReference type="AlphaFoldDB" id="A0A9D1V783"/>
<dbReference type="GO" id="GO:0033499">
    <property type="term" value="P:galactose catabolic process via UDP-galactose, Leloir pathway"/>
    <property type="evidence" value="ECO:0007669"/>
    <property type="project" value="TreeGrafter"/>
</dbReference>
<dbReference type="PANTHER" id="PTHR10091:SF0">
    <property type="entry name" value="GALACTOSE MUTAROTASE"/>
    <property type="match status" value="1"/>
</dbReference>
<dbReference type="PIRSF" id="PIRSF005096">
    <property type="entry name" value="GALM"/>
    <property type="match status" value="1"/>
</dbReference>
<dbReference type="PANTHER" id="PTHR10091">
    <property type="entry name" value="ALDOSE-1-EPIMERASE"/>
    <property type="match status" value="1"/>
</dbReference>
<evidence type="ECO:0000256" key="10">
    <source>
        <dbReference type="PIRSR" id="PIRSR005096-2"/>
    </source>
</evidence>
<evidence type="ECO:0000313" key="13">
    <source>
        <dbReference type="Proteomes" id="UP000824204"/>
    </source>
</evidence>
<dbReference type="NCBIfam" id="NF008277">
    <property type="entry name" value="PRK11055.1"/>
    <property type="match status" value="1"/>
</dbReference>
<reference evidence="12" key="2">
    <citation type="submission" date="2021-04" db="EMBL/GenBank/DDBJ databases">
        <authorList>
            <person name="Gilroy R."/>
        </authorList>
    </citation>
    <scope>NUCLEOTIDE SEQUENCE</scope>
    <source>
        <strain evidence="12">811</strain>
    </source>
</reference>
<dbReference type="SUPFAM" id="SSF74650">
    <property type="entry name" value="Galactose mutarotase-like"/>
    <property type="match status" value="1"/>
</dbReference>
<comment type="pathway">
    <text evidence="2 8">Carbohydrate metabolism; hexose metabolism.</text>
</comment>
<evidence type="ECO:0000313" key="12">
    <source>
        <dbReference type="EMBL" id="HIX07401.1"/>
    </source>
</evidence>
<dbReference type="GO" id="GO:0004034">
    <property type="term" value="F:aldose 1-epimerase activity"/>
    <property type="evidence" value="ECO:0007669"/>
    <property type="project" value="UniProtKB-EC"/>
</dbReference>
<dbReference type="Proteomes" id="UP000824204">
    <property type="component" value="Unassembled WGS sequence"/>
</dbReference>
<evidence type="ECO:0000256" key="1">
    <source>
        <dbReference type="ARBA" id="ARBA00001614"/>
    </source>
</evidence>
<evidence type="ECO:0000256" key="9">
    <source>
        <dbReference type="PIRSR" id="PIRSR005096-1"/>
    </source>
</evidence>